<dbReference type="GO" id="GO:0005524">
    <property type="term" value="F:ATP binding"/>
    <property type="evidence" value="ECO:0007669"/>
    <property type="project" value="UniProtKB-UniRule"/>
</dbReference>
<comment type="domain">
    <text evidence="7">The Q motif is unique to and characteristic of the DEAD box family of RNA helicases and controls ATP binding and hydrolysis.</text>
</comment>
<dbReference type="Gene3D" id="3.40.50.300">
    <property type="entry name" value="P-loop containing nucleotide triphosphate hydrolases"/>
    <property type="match status" value="2"/>
</dbReference>
<feature type="region of interest" description="Disordered" evidence="9">
    <location>
        <begin position="679"/>
        <end position="704"/>
    </location>
</feature>
<feature type="compositionally biased region" description="Basic residues" evidence="9">
    <location>
        <begin position="7"/>
        <end position="23"/>
    </location>
</feature>
<gene>
    <name evidence="13" type="ORF">Vafri_18644</name>
</gene>
<evidence type="ECO:0000256" key="5">
    <source>
        <dbReference type="ARBA" id="ARBA00022884"/>
    </source>
</evidence>
<dbReference type="InterPro" id="IPR025313">
    <property type="entry name" value="SPB4-like_CTE"/>
</dbReference>
<dbReference type="CDD" id="cd18787">
    <property type="entry name" value="SF2_C_DEAD"/>
    <property type="match status" value="1"/>
</dbReference>
<comment type="similarity">
    <text evidence="7">Belongs to the DEAD box helicase family.</text>
</comment>
<keyword evidence="8" id="KW-0175">Coiled coil</keyword>
<dbReference type="Pfam" id="PF13959">
    <property type="entry name" value="CTE_SPB4"/>
    <property type="match status" value="1"/>
</dbReference>
<keyword evidence="2 7" id="KW-0378">Hydrolase</keyword>
<name>A0A8J4BT05_9CHLO</name>
<evidence type="ECO:0000259" key="11">
    <source>
        <dbReference type="PROSITE" id="PS51194"/>
    </source>
</evidence>
<evidence type="ECO:0000256" key="6">
    <source>
        <dbReference type="PROSITE-ProRule" id="PRU00552"/>
    </source>
</evidence>
<keyword evidence="5 7" id="KW-0694">RNA-binding</keyword>
<dbReference type="SMART" id="SM01178">
    <property type="entry name" value="DUF4217"/>
    <property type="match status" value="1"/>
</dbReference>
<evidence type="ECO:0000256" key="7">
    <source>
        <dbReference type="RuleBase" id="RU365068"/>
    </source>
</evidence>
<dbReference type="InterPro" id="IPR014014">
    <property type="entry name" value="RNA_helicase_DEAD_Q_motif"/>
</dbReference>
<dbReference type="PROSITE" id="PS00039">
    <property type="entry name" value="DEAD_ATP_HELICASE"/>
    <property type="match status" value="1"/>
</dbReference>
<feature type="domain" description="Helicase C-terminal" evidence="11">
    <location>
        <begin position="295"/>
        <end position="458"/>
    </location>
</feature>
<evidence type="ECO:0000313" key="13">
    <source>
        <dbReference type="EMBL" id="GIL64765.1"/>
    </source>
</evidence>
<dbReference type="SMART" id="SM00487">
    <property type="entry name" value="DEXDc"/>
    <property type="match status" value="1"/>
</dbReference>
<evidence type="ECO:0000256" key="4">
    <source>
        <dbReference type="ARBA" id="ARBA00022840"/>
    </source>
</evidence>
<evidence type="ECO:0000259" key="12">
    <source>
        <dbReference type="PROSITE" id="PS51195"/>
    </source>
</evidence>
<feature type="coiled-coil region" evidence="8">
    <location>
        <begin position="722"/>
        <end position="755"/>
    </location>
</feature>
<dbReference type="CDD" id="cd17941">
    <property type="entry name" value="DEADc_DDX10"/>
    <property type="match status" value="1"/>
</dbReference>
<dbReference type="AlphaFoldDB" id="A0A8J4BT05"/>
<evidence type="ECO:0000256" key="9">
    <source>
        <dbReference type="SAM" id="MobiDB-lite"/>
    </source>
</evidence>
<evidence type="ECO:0000259" key="10">
    <source>
        <dbReference type="PROSITE" id="PS51192"/>
    </source>
</evidence>
<sequence>MADDNKKRKKSQHMHLQKRQGRRSYKEDLEISQLEQELKDGAPPRGSNPLAALERQDAGASTSYASARTFDEMPISQYTKDGLKKAKYITLTAIQRAALPHALCGRDILGAAKTGSGKTLAFLIPLVEKLYRLKWTKLDGVGALVLTPTRELAVQIFEQLQKVGHFHDLSAGLLIGGKNVKEEALRVGAMNILVCTPGRLLQHMDETPGFDTSSLQILVLDEADRILDMGFAATLDAIVANLPHQRQTMLFSATQTKSVRDLARLSLTDPEYLAVHAEATNPTPVKLQQAYMVVDLGQKMDVLWSFIKSHLKAKTIVFLSTCKQVRFVFEAFRKLRPGVPLRCLHGGMKQPKRMGVFYEFCNAQAMVLIATDIAARGLDFPTVDWVVQADCPEDSATYIHRVGRTARYLSSGRALLLLLPSEREAMLAALADAKVPLNQIRPNPAKQQAVTPALQALLSKDQELKEFAQKALVAYLRSVFLQPRKDVFNVAALPVEDFAASLGLASVPRLRFLRRVRGKQEVVEVGGKEALQEDIEEAHEQADGNSDSGMDEDDEDEAEDKPTAPDAKGIAAAATSAGPRSKKRRLDVPVVGPSAEDFAKSVVDNEGDGDDFLVVKKRDVFSEPVDGLQGEGEDEGMGANGKKKKKKRQKIRVGLVSGNRMVFDEKGNALDPLEQLAAEQLGGNGDGDGDGEGLEAAGTREGVYVVSERPEERFRLAASLMRARDREDRARLKQLRKELKLERKAKQRAAALEEKGAGMVATLGRPAVHSDGDDEEEGAAVSDRLDSSDSGDVSDGSEGKGPARVVPRVEVAHLGMAVKPDAPATAAGAKRPSSAAVMSLADQEALALKLLGTRR</sequence>
<keyword evidence="14" id="KW-1185">Reference proteome</keyword>
<dbReference type="GO" id="GO:0003724">
    <property type="term" value="F:RNA helicase activity"/>
    <property type="evidence" value="ECO:0007669"/>
    <property type="project" value="UniProtKB-EC"/>
</dbReference>
<dbReference type="SMART" id="SM00490">
    <property type="entry name" value="HELICc"/>
    <property type="match status" value="1"/>
</dbReference>
<feature type="short sequence motif" description="Q motif" evidence="6">
    <location>
        <begin position="68"/>
        <end position="96"/>
    </location>
</feature>
<dbReference type="Proteomes" id="UP000747399">
    <property type="component" value="Unassembled WGS sequence"/>
</dbReference>
<dbReference type="PROSITE" id="PS51194">
    <property type="entry name" value="HELICASE_CTER"/>
    <property type="match status" value="1"/>
</dbReference>
<keyword evidence="3 7" id="KW-0347">Helicase</keyword>
<feature type="domain" description="Helicase ATP-binding" evidence="10">
    <location>
        <begin position="99"/>
        <end position="273"/>
    </location>
</feature>
<comment type="catalytic activity">
    <reaction evidence="7">
        <text>ATP + H2O = ADP + phosphate + H(+)</text>
        <dbReference type="Rhea" id="RHEA:13065"/>
        <dbReference type="ChEBI" id="CHEBI:15377"/>
        <dbReference type="ChEBI" id="CHEBI:15378"/>
        <dbReference type="ChEBI" id="CHEBI:30616"/>
        <dbReference type="ChEBI" id="CHEBI:43474"/>
        <dbReference type="ChEBI" id="CHEBI:456216"/>
        <dbReference type="EC" id="3.6.4.13"/>
    </reaction>
</comment>
<evidence type="ECO:0000256" key="3">
    <source>
        <dbReference type="ARBA" id="ARBA00022806"/>
    </source>
</evidence>
<proteinExistence type="inferred from homology"/>
<keyword evidence="4 7" id="KW-0067">ATP-binding</keyword>
<dbReference type="GO" id="GO:0003723">
    <property type="term" value="F:RNA binding"/>
    <property type="evidence" value="ECO:0007669"/>
    <property type="project" value="UniProtKB-UniRule"/>
</dbReference>
<dbReference type="InterPro" id="IPR000629">
    <property type="entry name" value="RNA-helicase_DEAD-box_CS"/>
</dbReference>
<feature type="region of interest" description="Disordered" evidence="9">
    <location>
        <begin position="1"/>
        <end position="58"/>
    </location>
</feature>
<dbReference type="SUPFAM" id="SSF52540">
    <property type="entry name" value="P-loop containing nucleoside triphosphate hydrolases"/>
    <property type="match status" value="1"/>
</dbReference>
<comment type="function">
    <text evidence="7">RNA helicase.</text>
</comment>
<organism evidence="13 14">
    <name type="scientific">Volvox africanus</name>
    <dbReference type="NCBI Taxonomy" id="51714"/>
    <lineage>
        <taxon>Eukaryota</taxon>
        <taxon>Viridiplantae</taxon>
        <taxon>Chlorophyta</taxon>
        <taxon>core chlorophytes</taxon>
        <taxon>Chlorophyceae</taxon>
        <taxon>CS clade</taxon>
        <taxon>Chlamydomonadales</taxon>
        <taxon>Volvocaceae</taxon>
        <taxon>Volvox</taxon>
    </lineage>
</organism>
<dbReference type="InterPro" id="IPR011545">
    <property type="entry name" value="DEAD/DEAH_box_helicase_dom"/>
</dbReference>
<dbReference type="InterPro" id="IPR014001">
    <property type="entry name" value="Helicase_ATP-bd"/>
</dbReference>
<dbReference type="GO" id="GO:0016787">
    <property type="term" value="F:hydrolase activity"/>
    <property type="evidence" value="ECO:0007669"/>
    <property type="project" value="UniProtKB-KW"/>
</dbReference>
<accession>A0A8J4BT05</accession>
<feature type="compositionally biased region" description="Basic residues" evidence="9">
    <location>
        <begin position="641"/>
        <end position="650"/>
    </location>
</feature>
<dbReference type="PANTHER" id="PTHR24031">
    <property type="entry name" value="RNA HELICASE"/>
    <property type="match status" value="1"/>
</dbReference>
<dbReference type="PROSITE" id="PS51195">
    <property type="entry name" value="Q_MOTIF"/>
    <property type="match status" value="1"/>
</dbReference>
<evidence type="ECO:0000256" key="2">
    <source>
        <dbReference type="ARBA" id="ARBA00022801"/>
    </source>
</evidence>
<reference evidence="13" key="1">
    <citation type="journal article" date="2021" name="Proc. Natl. Acad. Sci. U.S.A.">
        <title>Three genomes in the algal genus Volvox reveal the fate of a haploid sex-determining region after a transition to homothallism.</title>
        <authorList>
            <person name="Yamamoto K."/>
            <person name="Hamaji T."/>
            <person name="Kawai-Toyooka H."/>
            <person name="Matsuzaki R."/>
            <person name="Takahashi F."/>
            <person name="Nishimura Y."/>
            <person name="Kawachi M."/>
            <person name="Noguchi H."/>
            <person name="Minakuchi Y."/>
            <person name="Umen J.G."/>
            <person name="Toyoda A."/>
            <person name="Nozaki H."/>
        </authorList>
    </citation>
    <scope>NUCLEOTIDE SEQUENCE</scope>
    <source>
        <strain evidence="13">NIES-3780</strain>
    </source>
</reference>
<feature type="region of interest" description="Disordered" evidence="9">
    <location>
        <begin position="526"/>
        <end position="589"/>
    </location>
</feature>
<dbReference type="Pfam" id="PF00270">
    <property type="entry name" value="DEAD"/>
    <property type="match status" value="1"/>
</dbReference>
<feature type="region of interest" description="Disordered" evidence="9">
    <location>
        <begin position="762"/>
        <end position="808"/>
    </location>
</feature>
<feature type="region of interest" description="Disordered" evidence="9">
    <location>
        <begin position="624"/>
        <end position="650"/>
    </location>
</feature>
<evidence type="ECO:0000256" key="1">
    <source>
        <dbReference type="ARBA" id="ARBA00022741"/>
    </source>
</evidence>
<dbReference type="InterPro" id="IPR001650">
    <property type="entry name" value="Helicase_C-like"/>
</dbReference>
<evidence type="ECO:0000256" key="8">
    <source>
        <dbReference type="SAM" id="Coils"/>
    </source>
</evidence>
<feature type="domain" description="DEAD-box RNA helicase Q" evidence="12">
    <location>
        <begin position="68"/>
        <end position="96"/>
    </location>
</feature>
<dbReference type="Pfam" id="PF00271">
    <property type="entry name" value="Helicase_C"/>
    <property type="match status" value="1"/>
</dbReference>
<comment type="caution">
    <text evidence="13">The sequence shown here is derived from an EMBL/GenBank/DDBJ whole genome shotgun (WGS) entry which is preliminary data.</text>
</comment>
<evidence type="ECO:0000313" key="14">
    <source>
        <dbReference type="Proteomes" id="UP000747399"/>
    </source>
</evidence>
<keyword evidence="1 7" id="KW-0547">Nucleotide-binding</keyword>
<dbReference type="EC" id="3.6.4.13" evidence="7"/>
<protein>
    <recommendedName>
        <fullName evidence="7">ATP-dependent RNA helicase</fullName>
        <ecNumber evidence="7">3.6.4.13</ecNumber>
    </recommendedName>
</protein>
<feature type="compositionally biased region" description="Low complexity" evidence="9">
    <location>
        <begin position="567"/>
        <end position="577"/>
    </location>
</feature>
<feature type="compositionally biased region" description="Acidic residues" evidence="9">
    <location>
        <begin position="549"/>
        <end position="559"/>
    </location>
</feature>
<dbReference type="PROSITE" id="PS51192">
    <property type="entry name" value="HELICASE_ATP_BIND_1"/>
    <property type="match status" value="1"/>
</dbReference>
<dbReference type="EMBL" id="BNCO01000069">
    <property type="protein sequence ID" value="GIL64765.1"/>
    <property type="molecule type" value="Genomic_DNA"/>
</dbReference>
<dbReference type="InterPro" id="IPR027417">
    <property type="entry name" value="P-loop_NTPase"/>
</dbReference>